<feature type="region of interest" description="Disordered" evidence="8">
    <location>
        <begin position="750"/>
        <end position="769"/>
    </location>
</feature>
<dbReference type="GO" id="GO:1990304">
    <property type="term" value="C:MUB1-RAD6-UBR2 ubiquitin ligase complex"/>
    <property type="evidence" value="ECO:0007669"/>
    <property type="project" value="TreeGrafter"/>
</dbReference>
<keyword evidence="3" id="KW-0963">Cytoplasm</keyword>
<feature type="compositionally biased region" description="Low complexity" evidence="8">
    <location>
        <begin position="791"/>
        <end position="801"/>
    </location>
</feature>
<evidence type="ECO:0000259" key="9">
    <source>
        <dbReference type="PROSITE" id="PS50865"/>
    </source>
</evidence>
<dbReference type="HOGENOM" id="CLU_014851_0_0_1"/>
<feature type="compositionally biased region" description="Basic residues" evidence="8">
    <location>
        <begin position="432"/>
        <end position="442"/>
    </location>
</feature>
<evidence type="ECO:0000256" key="3">
    <source>
        <dbReference type="ARBA" id="ARBA00022490"/>
    </source>
</evidence>
<keyword evidence="4" id="KW-0479">Metal-binding</keyword>
<dbReference type="GO" id="GO:0005737">
    <property type="term" value="C:cytoplasm"/>
    <property type="evidence" value="ECO:0007669"/>
    <property type="project" value="UniProtKB-SubCell"/>
</dbReference>
<keyword evidence="11" id="KW-1185">Reference proteome</keyword>
<organism evidence="11">
    <name type="scientific">Candida tenuis (strain ATCC 10573 / BCRC 21748 / CBS 615 / JCM 9827 / NBRC 10315 / NRRL Y-1498 / VKM Y-70)</name>
    <name type="common">Yeast</name>
    <name type="synonym">Yamadazyma tenuis</name>
    <dbReference type="NCBI Taxonomy" id="590646"/>
    <lineage>
        <taxon>Eukaryota</taxon>
        <taxon>Fungi</taxon>
        <taxon>Dikarya</taxon>
        <taxon>Ascomycota</taxon>
        <taxon>Saccharomycotina</taxon>
        <taxon>Pichiomycetes</taxon>
        <taxon>Debaryomycetaceae</taxon>
        <taxon>Yamadazyma</taxon>
    </lineage>
</organism>
<evidence type="ECO:0000256" key="8">
    <source>
        <dbReference type="SAM" id="MobiDB-lite"/>
    </source>
</evidence>
<reference evidence="10 11" key="1">
    <citation type="journal article" date="2011" name="Proc. Natl. Acad. Sci. U.S.A.">
        <title>Comparative genomics of xylose-fermenting fungi for enhanced biofuel production.</title>
        <authorList>
            <person name="Wohlbach D.J."/>
            <person name="Kuo A."/>
            <person name="Sato T.K."/>
            <person name="Potts K.M."/>
            <person name="Salamov A.A."/>
            <person name="LaButti K.M."/>
            <person name="Sun H."/>
            <person name="Clum A."/>
            <person name="Pangilinan J.L."/>
            <person name="Lindquist E.A."/>
            <person name="Lucas S."/>
            <person name="Lapidus A."/>
            <person name="Jin M."/>
            <person name="Gunawan C."/>
            <person name="Balan V."/>
            <person name="Dale B.E."/>
            <person name="Jeffries T.W."/>
            <person name="Zinkel R."/>
            <person name="Barry K.W."/>
            <person name="Grigoriev I.V."/>
            <person name="Gasch A.P."/>
        </authorList>
    </citation>
    <scope>NUCLEOTIDE SEQUENCE [LARGE SCALE GENOMIC DNA]</scope>
    <source>
        <strain evidence="11">ATCC 10573 / BCRC 21748 / CBS 615 / JCM 9827 / NBRC 10315 / NRRL Y-1498 / VKM Y-70</strain>
    </source>
</reference>
<dbReference type="GO" id="GO:0007163">
    <property type="term" value="P:establishment or maintenance of cell polarity"/>
    <property type="evidence" value="ECO:0007669"/>
    <property type="project" value="TreeGrafter"/>
</dbReference>
<evidence type="ECO:0000256" key="2">
    <source>
        <dbReference type="ARBA" id="ARBA00010655"/>
    </source>
</evidence>
<feature type="region of interest" description="Disordered" evidence="8">
    <location>
        <begin position="427"/>
        <end position="458"/>
    </location>
</feature>
<feature type="domain" description="MYND-type" evidence="9">
    <location>
        <begin position="702"/>
        <end position="743"/>
    </location>
</feature>
<dbReference type="InterPro" id="IPR051664">
    <property type="entry name" value="MYND-type_zinc_finger"/>
</dbReference>
<evidence type="ECO:0000313" key="10">
    <source>
        <dbReference type="EMBL" id="EGV61587.1"/>
    </source>
</evidence>
<dbReference type="Pfam" id="PF01753">
    <property type="entry name" value="zf-MYND"/>
    <property type="match status" value="1"/>
</dbReference>
<evidence type="ECO:0000313" key="11">
    <source>
        <dbReference type="Proteomes" id="UP000000707"/>
    </source>
</evidence>
<comment type="similarity">
    <text evidence="2">Belongs to the MUB1/samB family.</text>
</comment>
<dbReference type="PANTHER" id="PTHR47442:SF1">
    <property type="entry name" value="MYND-TYPE ZINC FINGER PROTEIN MUB1"/>
    <property type="match status" value="1"/>
</dbReference>
<evidence type="ECO:0000256" key="5">
    <source>
        <dbReference type="ARBA" id="ARBA00022771"/>
    </source>
</evidence>
<feature type="region of interest" description="Disordered" evidence="8">
    <location>
        <begin position="786"/>
        <end position="812"/>
    </location>
</feature>
<dbReference type="eggNOG" id="ENOG502QTM3">
    <property type="taxonomic scope" value="Eukaryota"/>
</dbReference>
<dbReference type="PANTHER" id="PTHR47442">
    <property type="entry name" value="MYND-TYPE ZINC FINGER PROTEIN MUB1"/>
    <property type="match status" value="1"/>
</dbReference>
<name>G3B781_CANTC</name>
<sequence length="812" mass="91693">MRDSNYKSISNNRAAVTISSTVYDRRALDVTSDRPLVNSLNHLTYLVSSSAKVRETLSTDGGIERLIEILHECNNCNFGSSDNIFTSEKKILTAWKWTLGFQCLVLIGTRGTESIRQRVVRAGMLPIIATVLDNYITLHDRAFIQANKGMTLQSSGFSSQVLGGSTGTQEASQIQQNIPTATAQPQGDLQEIRPVGGITDNTEEIATDTDLSGNLNFLVQFETFQNNFRMDDSTSAAAAMAASSSVQPHSFFSGRHPDSLTNEDYESLSIEQLFKLVRTAETCDLLDSQNVNNIRRRYLILIIMKKLKAEKEGELLDTRFLNNTDYDMDNSLQFLSDMYLQDEKSAYLSSLATSKASPRSFTETGVIIPREDDIGWSLQLLAYISKYPNLKDSLQHTHLVIDISVRDKQLKLFIENQLKTKMKKDLAIKQRPTIKPKSRRSKSVSLRSGGETTPIINSGITQRDSANSRLSFTASASNSPQMINSLNSLRDDNFILDQDKLDLCDDDDTNVESGLRVDDTNVEGIQDDGCESDPEIGSVSESGSDNENFGNLLFPSFDQNKLSELYESILDSESIMDTLDREFALHELNEKISKCIERASQNLSTSITKKRLEQKQYLKQKWNYDTYENFNIDDQVNNQINELQNDPDYDDSLIEYKKVNLFPMVEKFTFLAGTDMYYWSGVVMRNSCRRNEHRGGVRQCGNLDCGKWETYPREFSKCRRCKRTKYCTRECQKKSWHCHRNWCIPSTSSTTNNANESQVAENDENEEPRTAQVQNILVNPSEVANDAETTGDNINNNNYGNDNDDGHQGTVN</sequence>
<gene>
    <name evidence="10" type="ORF">CANTEDRAFT_94477</name>
</gene>
<dbReference type="RefSeq" id="XP_006687757.1">
    <property type="nucleotide sequence ID" value="XM_006687694.1"/>
</dbReference>
<dbReference type="KEGG" id="cten:18250403"/>
<accession>G3B781</accession>
<dbReference type="Proteomes" id="UP000000707">
    <property type="component" value="Unassembled WGS sequence"/>
</dbReference>
<proteinExistence type="inferred from homology"/>
<evidence type="ECO:0000256" key="4">
    <source>
        <dbReference type="ARBA" id="ARBA00022723"/>
    </source>
</evidence>
<comment type="subcellular location">
    <subcellularLocation>
        <location evidence="1">Cytoplasm</location>
    </subcellularLocation>
</comment>
<dbReference type="Gene3D" id="6.10.140.2220">
    <property type="match status" value="1"/>
</dbReference>
<dbReference type="PROSITE" id="PS50865">
    <property type="entry name" value="ZF_MYND_2"/>
    <property type="match status" value="1"/>
</dbReference>
<dbReference type="SUPFAM" id="SSF144232">
    <property type="entry name" value="HIT/MYND zinc finger-like"/>
    <property type="match status" value="1"/>
</dbReference>
<protein>
    <recommendedName>
        <fullName evidence="9">MYND-type domain-containing protein</fullName>
    </recommendedName>
</protein>
<evidence type="ECO:0000256" key="6">
    <source>
        <dbReference type="ARBA" id="ARBA00022833"/>
    </source>
</evidence>
<keyword evidence="6" id="KW-0862">Zinc</keyword>
<dbReference type="GeneID" id="18250403"/>
<dbReference type="GO" id="GO:0008270">
    <property type="term" value="F:zinc ion binding"/>
    <property type="evidence" value="ECO:0007669"/>
    <property type="project" value="UniProtKB-KW"/>
</dbReference>
<dbReference type="GO" id="GO:0006511">
    <property type="term" value="P:ubiquitin-dependent protein catabolic process"/>
    <property type="evidence" value="ECO:0007669"/>
    <property type="project" value="TreeGrafter"/>
</dbReference>
<evidence type="ECO:0000256" key="7">
    <source>
        <dbReference type="PROSITE-ProRule" id="PRU00134"/>
    </source>
</evidence>
<dbReference type="AlphaFoldDB" id="G3B781"/>
<dbReference type="OrthoDB" id="5594178at2759"/>
<keyword evidence="5 7" id="KW-0863">Zinc-finger</keyword>
<dbReference type="InterPro" id="IPR002893">
    <property type="entry name" value="Znf_MYND"/>
</dbReference>
<dbReference type="EMBL" id="GL996527">
    <property type="protein sequence ID" value="EGV61587.1"/>
    <property type="molecule type" value="Genomic_DNA"/>
</dbReference>
<evidence type="ECO:0000256" key="1">
    <source>
        <dbReference type="ARBA" id="ARBA00004496"/>
    </source>
</evidence>